<dbReference type="GO" id="GO:0005737">
    <property type="term" value="C:cytoplasm"/>
    <property type="evidence" value="ECO:0007669"/>
    <property type="project" value="UniProtKB-SubCell"/>
</dbReference>
<dbReference type="SUPFAM" id="SSF49764">
    <property type="entry name" value="HSP20-like chaperones"/>
    <property type="match status" value="1"/>
</dbReference>
<dbReference type="EnsemblProtists" id="EOD16788">
    <property type="protein sequence ID" value="EOD16788"/>
    <property type="gene ID" value="EMIHUDRAFT_464260"/>
</dbReference>
<evidence type="ECO:0000256" key="1">
    <source>
        <dbReference type="ARBA" id="ARBA00004496"/>
    </source>
</evidence>
<dbReference type="Pfam" id="PF04969">
    <property type="entry name" value="CS"/>
    <property type="match status" value="1"/>
</dbReference>
<evidence type="ECO:0000313" key="6">
    <source>
        <dbReference type="Proteomes" id="UP000013827"/>
    </source>
</evidence>
<dbReference type="GO" id="GO:0051082">
    <property type="term" value="F:unfolded protein binding"/>
    <property type="evidence" value="ECO:0007669"/>
    <property type="project" value="TreeGrafter"/>
</dbReference>
<feature type="compositionally biased region" description="Basic residues" evidence="3">
    <location>
        <begin position="650"/>
        <end position="661"/>
    </location>
</feature>
<dbReference type="Proteomes" id="UP000013827">
    <property type="component" value="Unassembled WGS sequence"/>
</dbReference>
<dbReference type="AlphaFoldDB" id="A0A0D3IZV3"/>
<dbReference type="InterPro" id="IPR007052">
    <property type="entry name" value="CS_dom"/>
</dbReference>
<feature type="region of interest" description="Disordered" evidence="3">
    <location>
        <begin position="558"/>
        <end position="700"/>
    </location>
</feature>
<organism evidence="5 6">
    <name type="scientific">Emiliania huxleyi (strain CCMP1516)</name>
    <dbReference type="NCBI Taxonomy" id="280463"/>
    <lineage>
        <taxon>Eukaryota</taxon>
        <taxon>Haptista</taxon>
        <taxon>Haptophyta</taxon>
        <taxon>Prymnesiophyceae</taxon>
        <taxon>Isochrysidales</taxon>
        <taxon>Noelaerhabdaceae</taxon>
        <taxon>Emiliania</taxon>
    </lineage>
</organism>
<accession>A0A0D3IZV3</accession>
<comment type="subcellular location">
    <subcellularLocation>
        <location evidence="1">Cytoplasm</location>
    </subcellularLocation>
</comment>
<feature type="compositionally biased region" description="Basic and acidic residues" evidence="3">
    <location>
        <begin position="558"/>
        <end position="567"/>
    </location>
</feature>
<dbReference type="InterPro" id="IPR037898">
    <property type="entry name" value="NudC_fam"/>
</dbReference>
<feature type="compositionally biased region" description="Pro residues" evidence="3">
    <location>
        <begin position="580"/>
        <end position="592"/>
    </location>
</feature>
<reference evidence="6" key="1">
    <citation type="journal article" date="2013" name="Nature">
        <title>Pan genome of the phytoplankton Emiliania underpins its global distribution.</title>
        <authorList>
            <person name="Read B.A."/>
            <person name="Kegel J."/>
            <person name="Klute M.J."/>
            <person name="Kuo A."/>
            <person name="Lefebvre S.C."/>
            <person name="Maumus F."/>
            <person name="Mayer C."/>
            <person name="Miller J."/>
            <person name="Monier A."/>
            <person name="Salamov A."/>
            <person name="Young J."/>
            <person name="Aguilar M."/>
            <person name="Claverie J.M."/>
            <person name="Frickenhaus S."/>
            <person name="Gonzalez K."/>
            <person name="Herman E.K."/>
            <person name="Lin Y.C."/>
            <person name="Napier J."/>
            <person name="Ogata H."/>
            <person name="Sarno A.F."/>
            <person name="Shmutz J."/>
            <person name="Schroeder D."/>
            <person name="de Vargas C."/>
            <person name="Verret F."/>
            <person name="von Dassow P."/>
            <person name="Valentin K."/>
            <person name="Van de Peer Y."/>
            <person name="Wheeler G."/>
            <person name="Dacks J.B."/>
            <person name="Delwiche C.F."/>
            <person name="Dyhrman S.T."/>
            <person name="Glockner G."/>
            <person name="John U."/>
            <person name="Richards T."/>
            <person name="Worden A.Z."/>
            <person name="Zhang X."/>
            <person name="Grigoriev I.V."/>
            <person name="Allen A.E."/>
            <person name="Bidle K."/>
            <person name="Borodovsky M."/>
            <person name="Bowler C."/>
            <person name="Brownlee C."/>
            <person name="Cock J.M."/>
            <person name="Elias M."/>
            <person name="Gladyshev V.N."/>
            <person name="Groth M."/>
            <person name="Guda C."/>
            <person name="Hadaegh A."/>
            <person name="Iglesias-Rodriguez M.D."/>
            <person name="Jenkins J."/>
            <person name="Jones B.M."/>
            <person name="Lawson T."/>
            <person name="Leese F."/>
            <person name="Lindquist E."/>
            <person name="Lobanov A."/>
            <person name="Lomsadze A."/>
            <person name="Malik S.B."/>
            <person name="Marsh M.E."/>
            <person name="Mackinder L."/>
            <person name="Mock T."/>
            <person name="Mueller-Roeber B."/>
            <person name="Pagarete A."/>
            <person name="Parker M."/>
            <person name="Probert I."/>
            <person name="Quesneville H."/>
            <person name="Raines C."/>
            <person name="Rensing S.A."/>
            <person name="Riano-Pachon D.M."/>
            <person name="Richier S."/>
            <person name="Rokitta S."/>
            <person name="Shiraiwa Y."/>
            <person name="Soanes D.M."/>
            <person name="van der Giezen M."/>
            <person name="Wahlund T.M."/>
            <person name="Williams B."/>
            <person name="Wilson W."/>
            <person name="Wolfe G."/>
            <person name="Wurch L.L."/>
        </authorList>
    </citation>
    <scope>NUCLEOTIDE SEQUENCE</scope>
</reference>
<sequence length="700" mass="73064">MPSESLALGSFLKEEDLVHLHDVLESHGGLAELASMLSANRVLFLARLKEWGVSRLVERQRVANGLARAIKAGRVGTVAATPHLAPCTWTQTDDCLVARLAIPAGTPSSAVAVSFEVNAMDIRVHGEASSMCGRLHGVVKPSDCTWELERAPPAEPAMFELRADQQPHDEVVVTLAKGKAGAEWGGLFASGVGMSSKREKPPPPPEKPKPAPPPPRAGGGVGGVGFVQRKLKLGERGGGNGGGGGEARGGARSGKAVRSLPARDHWEGERARYVWRTGCGQLRCETESPPPVEGHGAESGGGPLFWWRETAAEASLDLEVDGIPSPWSGALCGRALPAGCSAAVLPPAQGCEADHSLLQLTVAKADEGPSARYWRAPFRDLLPLVEARERLAEHAPRGSLLHTPDSGWQSGQTSDAFEVLMPLSADVSTVEDADRLLRVAVTARSVSVHVAGQPDAPLLAGETHGKLLVGGCSWRLARSKVRGWRGEPLQQLELHLAKDTASAGPGGHWPDLFSTEYSCDYALVYAKKKNDGEAPNSVSFTATQSGDVIVQLHPHSQLERAVRHERQAQATEPPTSASPAAPPAPAAAPPAAEPASTKTYAAAAASHPQGATAGGQPAASAGPAAAARVPPPSGGGVRGCTFTVPDPGRKHGRQQHGKGHTSGRAQSGPRLDKNALSARGGGPSRLRRSRPSRDVVEASS</sequence>
<feature type="compositionally biased region" description="Low complexity" evidence="3">
    <location>
        <begin position="593"/>
        <end position="628"/>
    </location>
</feature>
<proteinExistence type="predicted"/>
<dbReference type="InterPro" id="IPR008978">
    <property type="entry name" value="HSP20-like_chaperone"/>
</dbReference>
<evidence type="ECO:0000313" key="5">
    <source>
        <dbReference type="EnsemblProtists" id="EOD16788"/>
    </source>
</evidence>
<dbReference type="PROSITE" id="PS51203">
    <property type="entry name" value="CS"/>
    <property type="match status" value="1"/>
</dbReference>
<feature type="compositionally biased region" description="Low complexity" evidence="3">
    <location>
        <begin position="570"/>
        <end position="579"/>
    </location>
</feature>
<dbReference type="PANTHER" id="PTHR12356">
    <property type="entry name" value="NUCLEAR MOVEMENT PROTEIN NUDC"/>
    <property type="match status" value="1"/>
</dbReference>
<dbReference type="GO" id="GO:0006457">
    <property type="term" value="P:protein folding"/>
    <property type="evidence" value="ECO:0007669"/>
    <property type="project" value="TreeGrafter"/>
</dbReference>
<dbReference type="KEGG" id="ehx:EMIHUDRAFT_464260"/>
<feature type="domain" description="CS" evidence="4">
    <location>
        <begin position="82"/>
        <end position="188"/>
    </location>
</feature>
<reference evidence="5" key="2">
    <citation type="submission" date="2024-10" db="UniProtKB">
        <authorList>
            <consortium name="EnsemblProtists"/>
        </authorList>
    </citation>
    <scope>IDENTIFICATION</scope>
</reference>
<name>A0A0D3IZV3_EMIH1</name>
<dbReference type="Gene3D" id="2.60.40.790">
    <property type="match status" value="2"/>
</dbReference>
<feature type="compositionally biased region" description="Gly residues" evidence="3">
    <location>
        <begin position="236"/>
        <end position="252"/>
    </location>
</feature>
<protein>
    <recommendedName>
        <fullName evidence="4">CS domain-containing protein</fullName>
    </recommendedName>
</protein>
<dbReference type="GeneID" id="17262948"/>
<evidence type="ECO:0000256" key="3">
    <source>
        <dbReference type="SAM" id="MobiDB-lite"/>
    </source>
</evidence>
<feature type="compositionally biased region" description="Basic and acidic residues" evidence="3">
    <location>
        <begin position="196"/>
        <end position="209"/>
    </location>
</feature>
<dbReference type="HOGENOM" id="CLU_394036_0_0_1"/>
<dbReference type="PaxDb" id="2903-EOD16788"/>
<dbReference type="RefSeq" id="XP_005769217.1">
    <property type="nucleotide sequence ID" value="XM_005769160.1"/>
</dbReference>
<evidence type="ECO:0000256" key="2">
    <source>
        <dbReference type="ARBA" id="ARBA00022490"/>
    </source>
</evidence>
<evidence type="ECO:0000259" key="4">
    <source>
        <dbReference type="PROSITE" id="PS51203"/>
    </source>
</evidence>
<feature type="region of interest" description="Disordered" evidence="3">
    <location>
        <begin position="187"/>
        <end position="261"/>
    </location>
</feature>
<keyword evidence="6" id="KW-1185">Reference proteome</keyword>
<dbReference type="PANTHER" id="PTHR12356:SF3">
    <property type="entry name" value="NUCLEAR MIGRATION PROTEIN NUDC"/>
    <property type="match status" value="1"/>
</dbReference>
<feature type="compositionally biased region" description="Basic and acidic residues" evidence="3">
    <location>
        <begin position="691"/>
        <end position="700"/>
    </location>
</feature>
<keyword evidence="2" id="KW-0963">Cytoplasm</keyword>